<protein>
    <recommendedName>
        <fullName evidence="11">Protein HIR</fullName>
    </recommendedName>
</protein>
<evidence type="ECO:0000256" key="12">
    <source>
        <dbReference type="SAM" id="MobiDB-lite"/>
    </source>
</evidence>
<feature type="compositionally biased region" description="Basic and acidic residues" evidence="12">
    <location>
        <begin position="445"/>
        <end position="466"/>
    </location>
</feature>
<keyword evidence="4 10" id="KW-0853">WD repeat</keyword>
<keyword evidence="3 11" id="KW-0678">Repressor</keyword>
<feature type="repeat" description="WD" evidence="10">
    <location>
        <begin position="8"/>
        <end position="49"/>
    </location>
</feature>
<dbReference type="Proteomes" id="UP001360560">
    <property type="component" value="Unassembled WGS sequence"/>
</dbReference>
<dbReference type="SUPFAM" id="SSF50978">
    <property type="entry name" value="WD40 repeat-like"/>
    <property type="match status" value="1"/>
</dbReference>
<evidence type="ECO:0000256" key="3">
    <source>
        <dbReference type="ARBA" id="ARBA00022491"/>
    </source>
</evidence>
<dbReference type="GO" id="GO:0006351">
    <property type="term" value="P:DNA-templated transcription"/>
    <property type="evidence" value="ECO:0007669"/>
    <property type="project" value="InterPro"/>
</dbReference>
<dbReference type="PANTHER" id="PTHR13831:SF1">
    <property type="entry name" value="PROTEIN HIR2"/>
    <property type="match status" value="1"/>
</dbReference>
<dbReference type="GO" id="GO:0005634">
    <property type="term" value="C:nucleus"/>
    <property type="evidence" value="ECO:0007669"/>
    <property type="project" value="UniProtKB-SubCell"/>
</dbReference>
<dbReference type="PANTHER" id="PTHR13831">
    <property type="entry name" value="MEMBER OF THE HIR1 FAMILY OF WD-REPEAT PROTEINS"/>
    <property type="match status" value="1"/>
</dbReference>
<feature type="domain" description="Protein HIRA-like C-terminal" evidence="13">
    <location>
        <begin position="699"/>
        <end position="934"/>
    </location>
</feature>
<dbReference type="PROSITE" id="PS50082">
    <property type="entry name" value="WD_REPEATS_2"/>
    <property type="match status" value="1"/>
</dbReference>
<evidence type="ECO:0000256" key="11">
    <source>
        <dbReference type="RuleBase" id="RU364014"/>
    </source>
</evidence>
<comment type="subcellular location">
    <subcellularLocation>
        <location evidence="1 11">Nucleus</location>
    </subcellularLocation>
</comment>
<evidence type="ECO:0000256" key="1">
    <source>
        <dbReference type="ARBA" id="ARBA00004123"/>
    </source>
</evidence>
<dbReference type="GO" id="GO:0006355">
    <property type="term" value="P:regulation of DNA-templated transcription"/>
    <property type="evidence" value="ECO:0007669"/>
    <property type="project" value="InterPro"/>
</dbReference>
<comment type="function">
    <text evidence="11">Required for replication-independent chromatin assembly and for the periodic repression of histone gene transcription during the cell cycle.</text>
</comment>
<evidence type="ECO:0000313" key="14">
    <source>
        <dbReference type="EMBL" id="GMM35616.1"/>
    </source>
</evidence>
<proteinExistence type="inferred from homology"/>
<comment type="similarity">
    <text evidence="2 11">Belongs to the WD repeat HIR1 family.</text>
</comment>
<dbReference type="AlphaFoldDB" id="A0AAV5QLW0"/>
<feature type="region of interest" description="Disordered" evidence="12">
    <location>
        <begin position="442"/>
        <end position="499"/>
    </location>
</feature>
<feature type="compositionally biased region" description="Basic and acidic residues" evidence="12">
    <location>
        <begin position="569"/>
        <end position="579"/>
    </location>
</feature>
<sequence length="1015" mass="112815">MRLFRVTGSEKSGKILSVVIHPSGKYLAAATSNGRVEVWDVSTFKAAVTTNEIAGKLKPLRKLKHHDKDSQVNCVRFVPGTDILVSGDSMGKVYCTTKPWEKTAASELLLDLYDNNNNNNDELKSLGVPKRQASDEEDLISDIAVTERLMAIASLNNKVIIYDFQDKKFVAFLNEFQAPVKSMSFDSNNNYLMVISNNKTVYLYQYKLKLVGNLQRFYIKKVLSLSKILQRSLLTAKFSRFNWSPTGNLVPVPNGSREMGKNNAGITNNSKNSTIINFSSTNINHTYSLNNVTIIAMLSPLNNFKNISSLVGHKFSSLETVKFNPQLFKFTEPEDVNSAHTDTNIQIKNDRFYSVLATSGLDKTLVVWSTVIDKPIFISKDIATDTISEVDWTPDGLGLFVGSCDGSIIYLDFDESDIGIRATKDQLKLCKNEVQKLIPQLEDPPEWKKLQDDNKPEEVKKIEKEGTPSNQQGGGASSTADSKSKINTSSSLSTNYKTPVITKNGKKRVGTVLVSNGASSDPLLNRATSNSFSVSSTSNEFDRPSNTVPKKIIDKKRSRDSTDSNNNNNEDRNKKSKHYEPAEFLRSTIINPVTSFAKLRLAIPKVSLDISLKSSMNDSLSLNIKNGSGNEQKPTRISLITNERTFNSHDLLGEDPLPETKELFVDFVPKLVNVIAGGEGLFWALACLDGTVIVYSNAGKRLLPPIMLGCSLSFLESKGDYLLAVTSIGDLHVWNIKEKSCVIQPTNLYTLFEPSSKYQDDLLVKGEGLTLCSISKRGVPLVTLSNGNGYLYDKNMGSWCLISDSWWALGSNYWDSSSNIFGVDSGNRSISEMLPSGGPKNKSSVITLIESKTNEEIFKKRSASMLKKLSKVMLMKHGYENLESSISLAHLENRILIAETLQENQEFKELLMSYCSKLCELALKNKLIEVFQDLLGPKNHVELSDDDDDDDDDDEIDYIKANNKKMSTEWNPEICGLKKHDLLKDIILACAGNREVQRILVSYGKAIGLLSDEIL</sequence>
<dbReference type="SUPFAM" id="SSF101898">
    <property type="entry name" value="NHL repeat"/>
    <property type="match status" value="1"/>
</dbReference>
<dbReference type="EMBL" id="BTFZ01000010">
    <property type="protein sequence ID" value="GMM35616.1"/>
    <property type="molecule type" value="Genomic_DNA"/>
</dbReference>
<dbReference type="InterPro" id="IPR015943">
    <property type="entry name" value="WD40/YVTN_repeat-like_dom_sf"/>
</dbReference>
<dbReference type="InterPro" id="IPR031120">
    <property type="entry name" value="HIR1-like"/>
</dbReference>
<dbReference type="GO" id="GO:0031491">
    <property type="term" value="F:nucleosome binding"/>
    <property type="evidence" value="ECO:0007669"/>
    <property type="project" value="TreeGrafter"/>
</dbReference>
<evidence type="ECO:0000256" key="9">
    <source>
        <dbReference type="ARBA" id="ARBA00023242"/>
    </source>
</evidence>
<keyword evidence="8 11" id="KW-0804">Transcription</keyword>
<accession>A0AAV5QLW0</accession>
<dbReference type="PROSITE" id="PS00678">
    <property type="entry name" value="WD_REPEATS_1"/>
    <property type="match status" value="1"/>
</dbReference>
<evidence type="ECO:0000256" key="10">
    <source>
        <dbReference type="PROSITE-ProRule" id="PRU00221"/>
    </source>
</evidence>
<evidence type="ECO:0000313" key="15">
    <source>
        <dbReference type="Proteomes" id="UP001360560"/>
    </source>
</evidence>
<feature type="compositionally biased region" description="Low complexity" evidence="12">
    <location>
        <begin position="485"/>
        <end position="495"/>
    </location>
</feature>
<dbReference type="InterPro" id="IPR011494">
    <property type="entry name" value="HIRA-like_C"/>
</dbReference>
<dbReference type="GO" id="GO:0000417">
    <property type="term" value="C:HIR complex"/>
    <property type="evidence" value="ECO:0007669"/>
    <property type="project" value="TreeGrafter"/>
</dbReference>
<evidence type="ECO:0000256" key="2">
    <source>
        <dbReference type="ARBA" id="ARBA00007306"/>
    </source>
</evidence>
<dbReference type="SMART" id="SM00320">
    <property type="entry name" value="WD40"/>
    <property type="match status" value="6"/>
</dbReference>
<dbReference type="Gene3D" id="2.130.10.10">
    <property type="entry name" value="YVTN repeat-like/Quinoprotein amine dehydrogenase"/>
    <property type="match status" value="2"/>
</dbReference>
<evidence type="ECO:0000256" key="7">
    <source>
        <dbReference type="ARBA" id="ARBA00023015"/>
    </source>
</evidence>
<dbReference type="GO" id="GO:0006338">
    <property type="term" value="P:chromatin remodeling"/>
    <property type="evidence" value="ECO:0007669"/>
    <property type="project" value="InterPro"/>
</dbReference>
<dbReference type="InterPro" id="IPR001680">
    <property type="entry name" value="WD40_rpt"/>
</dbReference>
<keyword evidence="6 11" id="KW-0156">Chromatin regulator</keyword>
<comment type="caution">
    <text evidence="14">The sequence shown here is derived from an EMBL/GenBank/DDBJ whole genome shotgun (WGS) entry which is preliminary data.</text>
</comment>
<evidence type="ECO:0000256" key="4">
    <source>
        <dbReference type="ARBA" id="ARBA00022574"/>
    </source>
</evidence>
<dbReference type="Pfam" id="PF07569">
    <property type="entry name" value="Hira"/>
    <property type="match status" value="1"/>
</dbReference>
<gene>
    <name evidence="14" type="ORF">DASC09_029410</name>
</gene>
<dbReference type="InterPro" id="IPR019775">
    <property type="entry name" value="WD40_repeat_CS"/>
</dbReference>
<dbReference type="Pfam" id="PF00400">
    <property type="entry name" value="WD40"/>
    <property type="match status" value="2"/>
</dbReference>
<feature type="compositionally biased region" description="Basic and acidic residues" evidence="12">
    <location>
        <begin position="551"/>
        <end position="562"/>
    </location>
</feature>
<dbReference type="InterPro" id="IPR036322">
    <property type="entry name" value="WD40_repeat_dom_sf"/>
</dbReference>
<dbReference type="PROSITE" id="PS50294">
    <property type="entry name" value="WD_REPEATS_REGION"/>
    <property type="match status" value="1"/>
</dbReference>
<dbReference type="RefSeq" id="XP_064852616.1">
    <property type="nucleotide sequence ID" value="XM_064996544.1"/>
</dbReference>
<feature type="region of interest" description="Disordered" evidence="12">
    <location>
        <begin position="516"/>
        <end position="579"/>
    </location>
</feature>
<keyword evidence="7 11" id="KW-0805">Transcription regulation</keyword>
<reference evidence="14 15" key="1">
    <citation type="journal article" date="2023" name="Elife">
        <title>Identification of key yeast species and microbe-microbe interactions impacting larval growth of Drosophila in the wild.</title>
        <authorList>
            <person name="Mure A."/>
            <person name="Sugiura Y."/>
            <person name="Maeda R."/>
            <person name="Honda K."/>
            <person name="Sakurai N."/>
            <person name="Takahashi Y."/>
            <person name="Watada M."/>
            <person name="Katoh T."/>
            <person name="Gotoh A."/>
            <person name="Gotoh Y."/>
            <person name="Taniguchi I."/>
            <person name="Nakamura K."/>
            <person name="Hayashi T."/>
            <person name="Katayama T."/>
            <person name="Uemura T."/>
            <person name="Hattori Y."/>
        </authorList>
    </citation>
    <scope>NUCLEOTIDE SEQUENCE [LARGE SCALE GENOMIC DNA]</scope>
    <source>
        <strain evidence="14 15">SC-9</strain>
    </source>
</reference>
<dbReference type="GO" id="GO:0000785">
    <property type="term" value="C:chromatin"/>
    <property type="evidence" value="ECO:0007669"/>
    <property type="project" value="TreeGrafter"/>
</dbReference>
<keyword evidence="15" id="KW-1185">Reference proteome</keyword>
<evidence type="ECO:0000259" key="13">
    <source>
        <dbReference type="Pfam" id="PF07569"/>
    </source>
</evidence>
<organism evidence="14 15">
    <name type="scientific">Saccharomycopsis crataegensis</name>
    <dbReference type="NCBI Taxonomy" id="43959"/>
    <lineage>
        <taxon>Eukaryota</taxon>
        <taxon>Fungi</taxon>
        <taxon>Dikarya</taxon>
        <taxon>Ascomycota</taxon>
        <taxon>Saccharomycotina</taxon>
        <taxon>Saccharomycetes</taxon>
        <taxon>Saccharomycopsidaceae</taxon>
        <taxon>Saccharomycopsis</taxon>
    </lineage>
</organism>
<feature type="compositionally biased region" description="Polar residues" evidence="12">
    <location>
        <begin position="467"/>
        <end position="481"/>
    </location>
</feature>
<keyword evidence="9 11" id="KW-0539">Nucleus</keyword>
<keyword evidence="5 11" id="KW-0677">Repeat</keyword>
<dbReference type="GeneID" id="90073595"/>
<feature type="compositionally biased region" description="Low complexity" evidence="12">
    <location>
        <begin position="528"/>
        <end position="539"/>
    </location>
</feature>
<evidence type="ECO:0000256" key="6">
    <source>
        <dbReference type="ARBA" id="ARBA00022853"/>
    </source>
</evidence>
<evidence type="ECO:0000256" key="8">
    <source>
        <dbReference type="ARBA" id="ARBA00023163"/>
    </source>
</evidence>
<evidence type="ECO:0000256" key="5">
    <source>
        <dbReference type="ARBA" id="ARBA00022737"/>
    </source>
</evidence>
<name>A0AAV5QLW0_9ASCO</name>